<organism evidence="8 9">
    <name type="scientific">Porites lobata</name>
    <dbReference type="NCBI Taxonomy" id="104759"/>
    <lineage>
        <taxon>Eukaryota</taxon>
        <taxon>Metazoa</taxon>
        <taxon>Cnidaria</taxon>
        <taxon>Anthozoa</taxon>
        <taxon>Hexacorallia</taxon>
        <taxon>Scleractinia</taxon>
        <taxon>Fungiina</taxon>
        <taxon>Poritidae</taxon>
        <taxon>Porites</taxon>
    </lineage>
</organism>
<protein>
    <recommendedName>
        <fullName evidence="10">SWIM-type domain-containing protein</fullName>
    </recommendedName>
</protein>
<evidence type="ECO:0000256" key="3">
    <source>
        <dbReference type="PROSITE-ProRule" id="PRU00176"/>
    </source>
</evidence>
<evidence type="ECO:0000256" key="5">
    <source>
        <dbReference type="SAM" id="MobiDB-lite"/>
    </source>
</evidence>
<feature type="domain" description="RRM" evidence="6">
    <location>
        <begin position="1178"/>
        <end position="1251"/>
    </location>
</feature>
<accession>A0ABN8PJ75</accession>
<dbReference type="Proteomes" id="UP001159405">
    <property type="component" value="Unassembled WGS sequence"/>
</dbReference>
<dbReference type="InterPro" id="IPR007527">
    <property type="entry name" value="Znf_SWIM"/>
</dbReference>
<feature type="domain" description="SWIM-type" evidence="7">
    <location>
        <begin position="177"/>
        <end position="213"/>
    </location>
</feature>
<feature type="domain" description="RRM" evidence="6">
    <location>
        <begin position="1257"/>
        <end position="1336"/>
    </location>
</feature>
<proteinExistence type="predicted"/>
<evidence type="ECO:0000256" key="4">
    <source>
        <dbReference type="PROSITE-ProRule" id="PRU00325"/>
    </source>
</evidence>
<evidence type="ECO:0000313" key="9">
    <source>
        <dbReference type="Proteomes" id="UP001159405"/>
    </source>
</evidence>
<name>A0ABN8PJ75_9CNID</name>
<comment type="caution">
    <text evidence="8">The sequence shown here is derived from an EMBL/GenBank/DDBJ whole genome shotgun (WGS) entry which is preliminary data.</text>
</comment>
<evidence type="ECO:0000259" key="6">
    <source>
        <dbReference type="PROSITE" id="PS50102"/>
    </source>
</evidence>
<dbReference type="Gene3D" id="3.30.70.330">
    <property type="match status" value="2"/>
</dbReference>
<dbReference type="PANTHER" id="PTHR22619:SF1">
    <property type="entry name" value="ZINC FINGER SWIM DOMAIN-CONTAINING PROTEIN 8"/>
    <property type="match status" value="1"/>
</dbReference>
<gene>
    <name evidence="8" type="ORF">PLOB_00044436</name>
</gene>
<dbReference type="SUPFAM" id="SSF54928">
    <property type="entry name" value="RNA-binding domain, RBD"/>
    <property type="match status" value="1"/>
</dbReference>
<keyword evidence="4" id="KW-0862">Zinc</keyword>
<keyword evidence="4" id="KW-0479">Metal-binding</keyword>
<evidence type="ECO:0008006" key="10">
    <source>
        <dbReference type="Google" id="ProtNLM"/>
    </source>
</evidence>
<dbReference type="InterPro" id="IPR012677">
    <property type="entry name" value="Nucleotide-bd_a/b_plait_sf"/>
</dbReference>
<dbReference type="PRINTS" id="PR00961">
    <property type="entry name" value="HUDSXLRNA"/>
</dbReference>
<feature type="region of interest" description="Disordered" evidence="5">
    <location>
        <begin position="1352"/>
        <end position="1372"/>
    </location>
</feature>
<dbReference type="Pfam" id="PF00076">
    <property type="entry name" value="RRM_1"/>
    <property type="match status" value="2"/>
</dbReference>
<evidence type="ECO:0000259" key="7">
    <source>
        <dbReference type="PROSITE" id="PS50966"/>
    </source>
</evidence>
<dbReference type="InterPro" id="IPR002343">
    <property type="entry name" value="Hud_Sxl_RNA"/>
</dbReference>
<evidence type="ECO:0000313" key="8">
    <source>
        <dbReference type="EMBL" id="CAH3144968.1"/>
    </source>
</evidence>
<keyword evidence="2 3" id="KW-0694">RNA-binding</keyword>
<keyword evidence="4" id="KW-0863">Zinc-finger</keyword>
<dbReference type="EMBL" id="CALNXK010000075">
    <property type="protein sequence ID" value="CAH3144968.1"/>
    <property type="molecule type" value="Genomic_DNA"/>
</dbReference>
<dbReference type="InterPro" id="IPR000504">
    <property type="entry name" value="RRM_dom"/>
</dbReference>
<evidence type="ECO:0000256" key="2">
    <source>
        <dbReference type="ARBA" id="ARBA00022884"/>
    </source>
</evidence>
<evidence type="ECO:0000256" key="1">
    <source>
        <dbReference type="ARBA" id="ARBA00022737"/>
    </source>
</evidence>
<dbReference type="PANTHER" id="PTHR22619">
    <property type="entry name" value="ZINC FINGER SWIM DOMAIN CONTAINING PROTEIN 4, 5, 6"/>
    <property type="match status" value="1"/>
</dbReference>
<keyword evidence="1" id="KW-0677">Repeat</keyword>
<dbReference type="PROSITE" id="PS50102">
    <property type="entry name" value="RRM"/>
    <property type="match status" value="2"/>
</dbReference>
<dbReference type="InterPro" id="IPR035979">
    <property type="entry name" value="RBD_domain_sf"/>
</dbReference>
<reference evidence="8 9" key="1">
    <citation type="submission" date="2022-05" db="EMBL/GenBank/DDBJ databases">
        <authorList>
            <consortium name="Genoscope - CEA"/>
            <person name="William W."/>
        </authorList>
    </citation>
    <scope>NUCLEOTIDE SEQUENCE [LARGE SCALE GENOMIC DNA]</scope>
</reference>
<keyword evidence="9" id="KW-1185">Reference proteome</keyword>
<dbReference type="PROSITE" id="PS50966">
    <property type="entry name" value="ZF_SWIM"/>
    <property type="match status" value="1"/>
</dbReference>
<dbReference type="SMART" id="SM00360">
    <property type="entry name" value="RRM"/>
    <property type="match status" value="2"/>
</dbReference>
<sequence length="1671" mass="187706">MWSDDDDFFAYSPYYFGSDMEDSDVDVYNFDEDDFEMLRKYVDLAALLRRGREESKVTKPSASSTTENTPATATTTYQLLSLQDLCCRVIALRFPFAYIEHRSPPIPDELQLKIIGFSFPEDEQMMMKYAQFSRGGVDVSLNTARSVVGNVKNLNQIGFRLSATVDQNRCNDSGNGFHVTVYFDRGKITSAHCSCDQPTNWCVHVIATCLARIKDKNTVTIRMPVSDSLNFLDRDQLIKFAQYLLYEHQNESIIETAQQLIDKLLSKEQKGQEEDINAIAGAPDPTAGPGLDEEAHWFVCRSGFQSRCKNLMFGSNKDLGFLKYVDEDNDVEGSVKEVWERNCLQQPLVRDEMDVQLDDSRYGYSKTSSRQQSIRQVLETIADMLQDDFMSAVSALTVYTEQLIQGLTVLCKVNSPRSRYHIPKPRNQKPKSNLRLCGSLAGGFTPRLSDCTTVSDEISRLWRLAVLSPGISVKGYEEVVDQLRTLNERVSVAFVTGLLHPWHGLEVAMKLSSIDWNLPDFQQVLKGQWTNLPVVSSCMAIQLTCQSKSTYVSKLMARKRCSNDVGAVKSTKDGSNITLSFYSPHCIAFSSRCSIDIHSVCSMIEAVNASGHHRRAMCLTVAISYALVSFYKKVLFGLCDAPSMPVSARCSLGTAKYQSGTKADSNKESDCPAEIGVSSDKPCTSSIWPEDTLLAISTFAFLFELLSQKPGLVDASIAKMRTKLNLDSCSSHNSALDCPKSAMSLKFQLGVVGLFLQRLPASSLHHEVEEYHYECWLTYHLICCSPADADLSFLTRLGQHVSQGVATPSPAPQSSLSRVIFHHLFKSAPAVLSKTLSEQQHVGLKAALNILSHVNKFTVKDSSPTWMLFEYANCRLWAKLAEVVLRSLADSSELLDEAMRYVLQPNGMLGAQSMDNVSVETTSSKVLSRFQDVELLSGKCRVAHCLGRVLSDKQGNSIRVTQYKAQHVRGTMTKGESSELEIPRKIHVMNSEVEKALKLCAVQIVAHSLWLQGFSDKDHMCQADSVSPRWLTDLVVNTGVESLECLVQCKGDVTTILKQGDLLDLCEKVLRRLEPETQVKAIVQNILMSLLQKASHGKAEEDMKSIISFCRGRRCDLQLDLLPWICTRLLTLNESKSSVPFEVLMDASHGMLEHYKERLARTEIEKRKKKSEEKLSKTNLFLRRLPAGTTDVYLHNLCSGYGSIVSTKAVVDKETNEFKGYGFVNFETAAEAQRAVKALKSKGIQAQMAKQPEKDPTNLYFCRLPKHFYEAELESLLKGYGKVITTRVLRGAYRVSKGVAFARMENKQICKKIIKDLHGKKIQGSVESLVVDFADLRQQSYDSSWPINRRERRPFYGEDSDDDESGNRNPFRTAEAHPFLETAFNLGMMGLEKLGEKLDDPSHDRAQSYRAYNTHVSPVKKHLSEFCKLVCYLVNKKWLTEALMVAPGNRSSKTEDRSLGSITVNSSRCQLEHDHSQSASKDSCDKCFLQEFVLSLINNVDNPLWLFDVLQELGDQLCTAIPGSGLTTAQERQNFQIKSACQSNLHVNLLQQKDLDAFSKLLLGPGMSDLVSKVTCTRDRRKLEPSEIVNEFRCGIIANTELQEVLKAAKRSFSISDSSGAMFKNLTDEMANKHPILEEMLERVLKDDWTGLDEVWTIVKHRRKKKFWQWN</sequence>